<proteinExistence type="predicted"/>
<keyword evidence="3" id="KW-1185">Reference proteome</keyword>
<organism evidence="2 3">
    <name type="scientific">Scomber scombrus</name>
    <name type="common">Atlantic mackerel</name>
    <name type="synonym">Scomber vernalis</name>
    <dbReference type="NCBI Taxonomy" id="13677"/>
    <lineage>
        <taxon>Eukaryota</taxon>
        <taxon>Metazoa</taxon>
        <taxon>Chordata</taxon>
        <taxon>Craniata</taxon>
        <taxon>Vertebrata</taxon>
        <taxon>Euteleostomi</taxon>
        <taxon>Actinopterygii</taxon>
        <taxon>Neopterygii</taxon>
        <taxon>Teleostei</taxon>
        <taxon>Neoteleostei</taxon>
        <taxon>Acanthomorphata</taxon>
        <taxon>Pelagiaria</taxon>
        <taxon>Scombriformes</taxon>
        <taxon>Scombridae</taxon>
        <taxon>Scomber</taxon>
    </lineage>
</organism>
<evidence type="ECO:0000256" key="1">
    <source>
        <dbReference type="SAM" id="MobiDB-lite"/>
    </source>
</evidence>
<dbReference type="AlphaFoldDB" id="A0AAV1NN53"/>
<name>A0AAV1NN53_SCOSC</name>
<gene>
    <name evidence="2" type="ORF">FSCOSCO3_A017554</name>
</gene>
<dbReference type="Proteomes" id="UP001314229">
    <property type="component" value="Unassembled WGS sequence"/>
</dbReference>
<feature type="compositionally biased region" description="Basic residues" evidence="1">
    <location>
        <begin position="26"/>
        <end position="35"/>
    </location>
</feature>
<reference evidence="2 3" key="1">
    <citation type="submission" date="2024-01" db="EMBL/GenBank/DDBJ databases">
        <authorList>
            <person name="Alioto T."/>
            <person name="Alioto T."/>
            <person name="Gomez Garrido J."/>
        </authorList>
    </citation>
    <scope>NUCLEOTIDE SEQUENCE [LARGE SCALE GENOMIC DNA]</scope>
</reference>
<evidence type="ECO:0000313" key="2">
    <source>
        <dbReference type="EMBL" id="CAK6960393.1"/>
    </source>
</evidence>
<feature type="region of interest" description="Disordered" evidence="1">
    <location>
        <begin position="26"/>
        <end position="45"/>
    </location>
</feature>
<accession>A0AAV1NN53</accession>
<sequence>MDLTAYGTHRHPDCALLSSFLEVKTKEKRGNRKKGPGSECRDGPPDFAAAGRGCLDSKGSGIVTKQPFTLRGALYCSVFRVVKASGQQLLENELIFMEILKRNG</sequence>
<protein>
    <submittedName>
        <fullName evidence="2">Uncharacterized protein</fullName>
    </submittedName>
</protein>
<comment type="caution">
    <text evidence="2">The sequence shown here is derived from an EMBL/GenBank/DDBJ whole genome shotgun (WGS) entry which is preliminary data.</text>
</comment>
<dbReference type="EMBL" id="CAWUFR010000044">
    <property type="protein sequence ID" value="CAK6960393.1"/>
    <property type="molecule type" value="Genomic_DNA"/>
</dbReference>
<evidence type="ECO:0000313" key="3">
    <source>
        <dbReference type="Proteomes" id="UP001314229"/>
    </source>
</evidence>